<dbReference type="InterPro" id="IPR035437">
    <property type="entry name" value="SNase_OB-fold_sf"/>
</dbReference>
<gene>
    <name evidence="2" type="ORF">IFM89_002252</name>
</gene>
<accession>A0A835ILQ0</accession>
<protein>
    <recommendedName>
        <fullName evidence="1">TNase-like domain-containing protein</fullName>
    </recommendedName>
</protein>
<dbReference type="AlphaFoldDB" id="A0A835ILQ0"/>
<dbReference type="OrthoDB" id="1711282at2759"/>
<dbReference type="Proteomes" id="UP000631114">
    <property type="component" value="Unassembled WGS sequence"/>
</dbReference>
<evidence type="ECO:0000313" key="3">
    <source>
        <dbReference type="Proteomes" id="UP000631114"/>
    </source>
</evidence>
<dbReference type="SMART" id="SM00318">
    <property type="entry name" value="SNc"/>
    <property type="match status" value="1"/>
</dbReference>
<dbReference type="Gene3D" id="2.40.50.90">
    <property type="match status" value="3"/>
</dbReference>
<evidence type="ECO:0000313" key="2">
    <source>
        <dbReference type="EMBL" id="KAF9618557.1"/>
    </source>
</evidence>
<dbReference type="GO" id="GO:0006402">
    <property type="term" value="P:mRNA catabolic process"/>
    <property type="evidence" value="ECO:0007669"/>
    <property type="project" value="TreeGrafter"/>
</dbReference>
<dbReference type="PANTHER" id="PTHR12302:SF2">
    <property type="entry name" value="STAPHYLOCOCCAL NUCLEASE DOMAIN-CONTAINING PROTEIN 1"/>
    <property type="match status" value="1"/>
</dbReference>
<dbReference type="SUPFAM" id="SSF50199">
    <property type="entry name" value="Staphylococcal nuclease"/>
    <property type="match status" value="2"/>
</dbReference>
<dbReference type="GO" id="GO:0004518">
    <property type="term" value="F:nuclease activity"/>
    <property type="evidence" value="ECO:0007669"/>
    <property type="project" value="TreeGrafter"/>
</dbReference>
<feature type="domain" description="TNase-like" evidence="1">
    <location>
        <begin position="150"/>
        <end position="277"/>
    </location>
</feature>
<sequence length="283" mass="31997">MKSSAVSSKSYLLVHHLSFLRQQSISRTASESFEIRSPKMGNPRRDEKLAPYAREAREFLRTCLIGRQPNTKWKHSLSRWFLVALGPPSGTDFEERSNYYDALLAAESRSTAGKKGIHSAKDPPIMHITDLLTASSKKTKDFLPFLQRGRRLPAIVEYVLSGHRFKLLIPKETCTVTFSFSGVRFPGRGEPYSDEAIAFMRSKILQRDVEVEVETVDRTRTYLGSMWDPKTNVAVTLLEAGLAKLQTAFGANRIADAHLLALAEQSAKRKKLKVLKRYLNCLH</sequence>
<dbReference type="GO" id="GO:0005634">
    <property type="term" value="C:nucleus"/>
    <property type="evidence" value="ECO:0007669"/>
    <property type="project" value="TreeGrafter"/>
</dbReference>
<dbReference type="EMBL" id="JADFTS010000002">
    <property type="protein sequence ID" value="KAF9618557.1"/>
    <property type="molecule type" value="Genomic_DNA"/>
</dbReference>
<name>A0A835ILQ0_9MAGN</name>
<proteinExistence type="predicted"/>
<dbReference type="Pfam" id="PF00565">
    <property type="entry name" value="SNase"/>
    <property type="match status" value="1"/>
</dbReference>
<keyword evidence="3" id="KW-1185">Reference proteome</keyword>
<dbReference type="GO" id="GO:0005829">
    <property type="term" value="C:cytosol"/>
    <property type="evidence" value="ECO:0007669"/>
    <property type="project" value="TreeGrafter"/>
</dbReference>
<comment type="caution">
    <text evidence="2">The sequence shown here is derived from an EMBL/GenBank/DDBJ whole genome shotgun (WGS) entry which is preliminary data.</text>
</comment>
<dbReference type="PANTHER" id="PTHR12302">
    <property type="entry name" value="EBNA2 BINDING PROTEIN P100"/>
    <property type="match status" value="1"/>
</dbReference>
<dbReference type="GO" id="GO:0003723">
    <property type="term" value="F:RNA binding"/>
    <property type="evidence" value="ECO:0007669"/>
    <property type="project" value="TreeGrafter"/>
</dbReference>
<evidence type="ECO:0000259" key="1">
    <source>
        <dbReference type="PROSITE" id="PS50830"/>
    </source>
</evidence>
<reference evidence="2 3" key="1">
    <citation type="submission" date="2020-10" db="EMBL/GenBank/DDBJ databases">
        <title>The Coptis chinensis genome and diversification of protoberbering-type alkaloids.</title>
        <authorList>
            <person name="Wang B."/>
            <person name="Shu S."/>
            <person name="Song C."/>
            <person name="Liu Y."/>
        </authorList>
    </citation>
    <scope>NUCLEOTIDE SEQUENCE [LARGE SCALE GENOMIC DNA]</scope>
    <source>
        <strain evidence="2">HL-2020</strain>
        <tissue evidence="2">Leaf</tissue>
    </source>
</reference>
<dbReference type="PROSITE" id="PS50830">
    <property type="entry name" value="TNASE_3"/>
    <property type="match status" value="1"/>
</dbReference>
<dbReference type="InterPro" id="IPR016071">
    <property type="entry name" value="Staphylococal_nuclease_OB-fold"/>
</dbReference>
<organism evidence="2 3">
    <name type="scientific">Coptis chinensis</name>
    <dbReference type="NCBI Taxonomy" id="261450"/>
    <lineage>
        <taxon>Eukaryota</taxon>
        <taxon>Viridiplantae</taxon>
        <taxon>Streptophyta</taxon>
        <taxon>Embryophyta</taxon>
        <taxon>Tracheophyta</taxon>
        <taxon>Spermatophyta</taxon>
        <taxon>Magnoliopsida</taxon>
        <taxon>Ranunculales</taxon>
        <taxon>Ranunculaceae</taxon>
        <taxon>Coptidoideae</taxon>
        <taxon>Coptis</taxon>
    </lineage>
</organism>